<feature type="compositionally biased region" description="Basic and acidic residues" evidence="1">
    <location>
        <begin position="174"/>
        <end position="185"/>
    </location>
</feature>
<accession>A0ABR1YRB1</accession>
<feature type="compositionally biased region" description="Basic and acidic residues" evidence="1">
    <location>
        <begin position="568"/>
        <end position="581"/>
    </location>
</feature>
<organism evidence="2 3">
    <name type="scientific">Phyllosticta capitalensis</name>
    <dbReference type="NCBI Taxonomy" id="121624"/>
    <lineage>
        <taxon>Eukaryota</taxon>
        <taxon>Fungi</taxon>
        <taxon>Dikarya</taxon>
        <taxon>Ascomycota</taxon>
        <taxon>Pezizomycotina</taxon>
        <taxon>Dothideomycetes</taxon>
        <taxon>Dothideomycetes incertae sedis</taxon>
        <taxon>Botryosphaeriales</taxon>
        <taxon>Phyllostictaceae</taxon>
        <taxon>Phyllosticta</taxon>
    </lineage>
</organism>
<feature type="compositionally biased region" description="Basic and acidic residues" evidence="1">
    <location>
        <begin position="393"/>
        <end position="405"/>
    </location>
</feature>
<sequence>MSVWPFGRRKGRRSPSSVAGLAPAGGSRPASRGASSPAAAKPLGPARRPSTRSKRRRGKRRASPESDCASRSREKERVPVAPSRIDTDPERTCATATDEPDNITALPVTNPLGASPHLRPANRDHADMLYDFAPIPQIHSASHTSLPTARERGKLQKKRPNNDPVPRRKSTKRRRDDHAREEEIRAMSTPVPVKRPAPNSGSIMRRISKKRRSARDQSDLSLPMGDSVHSSMSGGLSELLSASFKVNPLDIFAPRPTIRHSGGSGNFYNFPVDRSTNNSRADSSMRPSPISKDALKENKFIDELADDMDSGTLRELMERDQRRQERKRKLDEEKLRQKLERRAEKQREKERRRERHAAEEADAILDDALGIGYQPTAPAEQPVASGSGAGAESSREHAREDDGSSHKVHASDPVPSKGKPDEPALKSPAADSGFDGGRPSRFSENMSPPLSPSPAHQHRREHSYVSELPELSYEHTYSAAEPSSVSRSSSTSRRKSGEGRRGWTSFFRRRPSALRKKSADQVSPTVPSDVSFSNTSRESMGKHAFPPVTSQPQLARKPSGTPVRTQSKFREDLPERFDKKLPLSPPDSRVQSPDFASGGAGVRGFSETPDIFDSPVPPTSAGADNDKTRTDSPVSMPGRTSALMSTSLASVDSEGSWLSGRPVRHSKGMRSSYGSGHGLGSSRKPREEQRMSYEDLGIPDDEYFCRLTPGPDERSRSRQQDGNKASSFALAEDAEAGADAREGSPAEHFHQDSLQRRPTVVHQQRHKSQEGLLGFLADQASTPDVLSNADDGADEMEGVEPTTPVFEDARETASLDESPEIHRASSIKIPKNQARLSNGSARLVDVKSSRNSSSDSPSTSNL</sequence>
<protein>
    <submittedName>
        <fullName evidence="2">Uncharacterized protein</fullName>
    </submittedName>
</protein>
<name>A0ABR1YRB1_9PEZI</name>
<feature type="compositionally biased region" description="Basic residues" evidence="1">
    <location>
        <begin position="507"/>
        <end position="516"/>
    </location>
</feature>
<feature type="compositionally biased region" description="Polar residues" evidence="1">
    <location>
        <begin position="520"/>
        <end position="538"/>
    </location>
</feature>
<comment type="caution">
    <text evidence="2">The sequence shown here is derived from an EMBL/GenBank/DDBJ whole genome shotgun (WGS) entry which is preliminary data.</text>
</comment>
<feature type="compositionally biased region" description="Basic and acidic residues" evidence="1">
    <location>
        <begin position="315"/>
        <end position="359"/>
    </location>
</feature>
<dbReference type="EMBL" id="JBBWRZ010000005">
    <property type="protein sequence ID" value="KAK8235831.1"/>
    <property type="molecule type" value="Genomic_DNA"/>
</dbReference>
<feature type="compositionally biased region" description="Basic and acidic residues" evidence="1">
    <location>
        <begin position="62"/>
        <end position="78"/>
    </location>
</feature>
<feature type="compositionally biased region" description="Low complexity" evidence="1">
    <location>
        <begin position="22"/>
        <end position="48"/>
    </location>
</feature>
<evidence type="ECO:0000313" key="2">
    <source>
        <dbReference type="EMBL" id="KAK8235831.1"/>
    </source>
</evidence>
<evidence type="ECO:0000256" key="1">
    <source>
        <dbReference type="SAM" id="MobiDB-lite"/>
    </source>
</evidence>
<evidence type="ECO:0000313" key="3">
    <source>
        <dbReference type="Proteomes" id="UP001492380"/>
    </source>
</evidence>
<proteinExistence type="predicted"/>
<keyword evidence="3" id="KW-1185">Reference proteome</keyword>
<feature type="region of interest" description="Disordered" evidence="1">
    <location>
        <begin position="139"/>
        <end position="229"/>
    </location>
</feature>
<reference evidence="2 3" key="1">
    <citation type="submission" date="2024-04" db="EMBL/GenBank/DDBJ databases">
        <title>Phyllosticta paracitricarpa is synonymous to the EU quarantine fungus P. citricarpa based on phylogenomic analyses.</title>
        <authorList>
            <consortium name="Lawrence Berkeley National Laboratory"/>
            <person name="Van Ingen-Buijs V.A."/>
            <person name="Van Westerhoven A.C."/>
            <person name="Haridas S."/>
            <person name="Skiadas P."/>
            <person name="Martin F."/>
            <person name="Groenewald J.Z."/>
            <person name="Crous P.W."/>
            <person name="Seidl M.F."/>
        </authorList>
    </citation>
    <scope>NUCLEOTIDE SEQUENCE [LARGE SCALE GENOMIC DNA]</scope>
    <source>
        <strain evidence="2 3">CBS 123374</strain>
    </source>
</reference>
<feature type="region of interest" description="Disordered" evidence="1">
    <location>
        <begin position="312"/>
        <end position="862"/>
    </location>
</feature>
<feature type="region of interest" description="Disordered" evidence="1">
    <location>
        <begin position="1"/>
        <end position="121"/>
    </location>
</feature>
<gene>
    <name evidence="2" type="ORF">HDK90DRAFT_257388</name>
</gene>
<feature type="compositionally biased region" description="Low complexity" evidence="1">
    <location>
        <begin position="849"/>
        <end position="862"/>
    </location>
</feature>
<feature type="compositionally biased region" description="Basic and acidic residues" evidence="1">
    <location>
        <begin position="684"/>
        <end position="693"/>
    </location>
</feature>
<feature type="compositionally biased region" description="Basic and acidic residues" evidence="1">
    <location>
        <begin position="738"/>
        <end position="755"/>
    </location>
</feature>
<feature type="compositionally biased region" description="Basic and acidic residues" evidence="1">
    <location>
        <begin position="807"/>
        <end position="823"/>
    </location>
</feature>
<feature type="compositionally biased region" description="Basic and acidic residues" evidence="1">
    <location>
        <begin position="711"/>
        <end position="721"/>
    </location>
</feature>
<dbReference type="Proteomes" id="UP001492380">
    <property type="component" value="Unassembled WGS sequence"/>
</dbReference>
<feature type="compositionally biased region" description="Basic residues" evidence="1">
    <location>
        <begin position="49"/>
        <end position="61"/>
    </location>
</feature>